<comment type="caution">
    <text evidence="2">The sequence shown here is derived from an EMBL/GenBank/DDBJ whole genome shotgun (WGS) entry which is preliminary data.</text>
</comment>
<dbReference type="EMBL" id="JAKHLF010000018">
    <property type="protein sequence ID" value="MCZ3845414.1"/>
    <property type="molecule type" value="Genomic_DNA"/>
</dbReference>
<sequence length="142" mass="15857">MQLTMWLVLLISILGLVLIGLSIKKFNNRFNLFVEGIAFLYVAGIFLLDSLVSVKDAINLAYSYMALLFGIFGSLFLIVAWITKAYKNFILQDWISAAALGIMAELIALSFKSPNLAMSDYVILGFTLIIQFLVVGFVKFNK</sequence>
<dbReference type="Proteomes" id="UP001213015">
    <property type="component" value="Unassembled WGS sequence"/>
</dbReference>
<proteinExistence type="predicted"/>
<evidence type="ECO:0000313" key="3">
    <source>
        <dbReference type="Proteomes" id="UP001213015"/>
    </source>
</evidence>
<feature type="transmembrane region" description="Helical" evidence="1">
    <location>
        <begin position="60"/>
        <end position="82"/>
    </location>
</feature>
<feature type="transmembrane region" description="Helical" evidence="1">
    <location>
        <begin position="30"/>
        <end position="48"/>
    </location>
</feature>
<dbReference type="RefSeq" id="WP_006585826.1">
    <property type="nucleotide sequence ID" value="NZ_CABMGH010000030.1"/>
</dbReference>
<feature type="transmembrane region" description="Helical" evidence="1">
    <location>
        <begin position="121"/>
        <end position="140"/>
    </location>
</feature>
<organism evidence="2 3">
    <name type="scientific">Lactobacillus mulieris</name>
    <dbReference type="NCBI Taxonomy" id="2508708"/>
    <lineage>
        <taxon>Bacteria</taxon>
        <taxon>Bacillati</taxon>
        <taxon>Bacillota</taxon>
        <taxon>Bacilli</taxon>
        <taxon>Lactobacillales</taxon>
        <taxon>Lactobacillaceae</taxon>
        <taxon>Lactobacillus</taxon>
    </lineage>
</organism>
<keyword evidence="1" id="KW-0472">Membrane</keyword>
<gene>
    <name evidence="2" type="ORF">L2422_07920</name>
</gene>
<name>A0AAP3GXQ8_9LACO</name>
<keyword evidence="1" id="KW-1133">Transmembrane helix</keyword>
<protein>
    <submittedName>
        <fullName evidence="2">Uncharacterized protein</fullName>
    </submittedName>
</protein>
<evidence type="ECO:0000313" key="2">
    <source>
        <dbReference type="EMBL" id="MCZ3845414.1"/>
    </source>
</evidence>
<dbReference type="GeneID" id="97458476"/>
<keyword evidence="1" id="KW-0812">Transmembrane</keyword>
<feature type="transmembrane region" description="Helical" evidence="1">
    <location>
        <begin position="89"/>
        <end position="109"/>
    </location>
</feature>
<evidence type="ECO:0000256" key="1">
    <source>
        <dbReference type="SAM" id="Phobius"/>
    </source>
</evidence>
<dbReference type="AlphaFoldDB" id="A0AAP3GXQ8"/>
<feature type="transmembrane region" description="Helical" evidence="1">
    <location>
        <begin position="6"/>
        <end position="23"/>
    </location>
</feature>
<accession>A0AAP3GXQ8</accession>
<reference evidence="2" key="1">
    <citation type="submission" date="2022-01" db="EMBL/GenBank/DDBJ databases">
        <title>VMRC isolate genome collection.</title>
        <authorList>
            <person name="France M."/>
            <person name="Rutt L."/>
            <person name="Humphrys M."/>
            <person name="Ravel J."/>
        </authorList>
    </citation>
    <scope>NUCLEOTIDE SEQUENCE</scope>
    <source>
        <strain evidence="2">C0127B5</strain>
    </source>
</reference>